<reference evidence="1" key="2">
    <citation type="journal article" date="2000" name="Genome Res.">
        <title>Normalization and subtraction of cap-trapper-selected cDNAs to prepare full-length cDNA libraries for rapid discovery of new genes.</title>
        <authorList>
            <person name="Carninci P."/>
            <person name="Shibata Y."/>
            <person name="Hayatsu N."/>
            <person name="Sugahara Y."/>
            <person name="Shibata K."/>
            <person name="Itoh M."/>
            <person name="Konno H."/>
            <person name="Okazaki Y."/>
            <person name="Muramatsu M."/>
            <person name="Hayashizaki Y."/>
        </authorList>
    </citation>
    <scope>NUCLEOTIDE SEQUENCE</scope>
    <source>
        <strain evidence="1">C57BL/6J</strain>
        <tissue evidence="1">Retina</tissue>
    </source>
</reference>
<name>Q8C4V9_MOUSE</name>
<reference evidence="1" key="3">
    <citation type="journal article" date="2000" name="Genome Res.">
        <title>RIKEN integrated sequence analysis (RISA) system--384-format sequencing pipeline with 384 multicapillary sequencer.</title>
        <authorList>
            <person name="Shibata K."/>
            <person name="Itoh M."/>
            <person name="Aizawa K."/>
            <person name="Nagaoka S."/>
            <person name="Sasaki N."/>
            <person name="Carninci P."/>
            <person name="Konno H."/>
            <person name="Akiyama J."/>
            <person name="Nishi K."/>
            <person name="Kitsunai T."/>
            <person name="Tashiro H."/>
            <person name="Itoh M."/>
            <person name="Sumi N."/>
            <person name="Ishii Y."/>
            <person name="Nakamura S."/>
            <person name="Hazama M."/>
            <person name="Nishine T."/>
            <person name="Harada A."/>
            <person name="Yamamoto R."/>
            <person name="Matsumoto H."/>
            <person name="Sakaguchi S."/>
            <person name="Ikegami T."/>
            <person name="Kashiwagi K."/>
            <person name="Fujiwake S."/>
            <person name="Inoue K."/>
            <person name="Togawa Y."/>
            <person name="Izawa M."/>
            <person name="Ohara E."/>
            <person name="Watahiki M."/>
            <person name="Yoneda Y."/>
            <person name="Ishikawa T."/>
            <person name="Ozawa K."/>
            <person name="Tanaka T."/>
            <person name="Matsuura S."/>
            <person name="Kawai J."/>
            <person name="Okazaki Y."/>
            <person name="Muramatsu M."/>
            <person name="Inoue Y."/>
            <person name="Kira A."/>
            <person name="Hayashizaki Y."/>
        </authorList>
    </citation>
    <scope>NUCLEOTIDE SEQUENCE</scope>
    <source>
        <strain evidence="1">C57BL/6J</strain>
        <tissue evidence="1">Retina</tissue>
    </source>
</reference>
<reference evidence="1" key="4">
    <citation type="journal article" date="2001" name="Nature">
        <title>Functional annotation of a full-length mouse cDNA collection.</title>
        <authorList>
            <consortium name="The RIKEN Genome Exploration Research Group Phase II Team and the FANTOM Consortium"/>
        </authorList>
    </citation>
    <scope>NUCLEOTIDE SEQUENCE</scope>
    <source>
        <strain evidence="1">C57BL/6J</strain>
        <tissue evidence="1">Retina</tissue>
    </source>
</reference>
<sequence length="88" mass="10270">MDRQPRPRWEQAKQPCLTLSHHVPSLRGHASLQSSVHRVSGRRDFHNPEKWMFWRSVQQLRGKLRDPLVHVGCSCYHLGLALARPVEL</sequence>
<protein>
    <submittedName>
        <fullName evidence="1">Uncharacterized protein</fullName>
    </submittedName>
</protein>
<dbReference type="EMBL" id="AK080731">
    <property type="protein sequence ID" value="BAC37999.1"/>
    <property type="molecule type" value="mRNA"/>
</dbReference>
<dbReference type="AlphaFoldDB" id="Q8C4V9"/>
<dbReference type="MGI" id="MGI:2148931">
    <property type="gene designation" value="Ly6g6d"/>
</dbReference>
<reference evidence="1" key="5">
    <citation type="journal article" date="2002" name="Nature">
        <title>Analysis of the mouse transcriptome based on functional annotation of 60,770 full-length cDNAs.</title>
        <authorList>
            <consortium name="The FANTOM Consortium and the RIKEN Genome Exploration Research Group Phase I and II Team"/>
        </authorList>
    </citation>
    <scope>NUCLEOTIDE SEQUENCE</scope>
    <source>
        <strain evidence="1">C57BL/6J</strain>
        <tissue evidence="1">Retina</tissue>
    </source>
</reference>
<reference evidence="1" key="1">
    <citation type="journal article" date="1999" name="Methods Enzymol.">
        <title>High-efficiency full-length cDNA cloning.</title>
        <authorList>
            <person name="Carninci P."/>
            <person name="Hayashizaki Y."/>
        </authorList>
    </citation>
    <scope>NUCLEOTIDE SEQUENCE</scope>
    <source>
        <strain evidence="1">C57BL/6J</strain>
        <tissue evidence="1">Retina</tissue>
    </source>
</reference>
<reference evidence="1" key="7">
    <citation type="journal article" date="2005" name="Science">
        <title>The Transcriptional Landscape of the Mammalian Genome.</title>
        <authorList>
            <consortium name="The FANTOM Consortium"/>
            <consortium name="Riken Genome Exploration Research Group and Genome Science Group (Genome Network Project Core Group)"/>
        </authorList>
    </citation>
    <scope>NUCLEOTIDE SEQUENCE</scope>
    <source>
        <strain evidence="1">C57BL/6J</strain>
        <tissue evidence="1">Retina</tissue>
    </source>
</reference>
<evidence type="ECO:0000313" key="2">
    <source>
        <dbReference type="MGI" id="MGI:2148931"/>
    </source>
</evidence>
<reference evidence="1" key="8">
    <citation type="journal article" date="2005" name="Science">
        <title>Antisense Transcription in the Mammalian Transcriptome.</title>
        <authorList>
            <consortium name="RIKEN Genome Exploration Research Group and Genome Science Group (Genome Network Project Core Group) and the FANTOM Consortium"/>
        </authorList>
    </citation>
    <scope>NUCLEOTIDE SEQUENCE</scope>
    <source>
        <strain evidence="1">C57BL/6J</strain>
        <tissue evidence="1">Retina</tissue>
    </source>
</reference>
<accession>Q8C4V9</accession>
<proteinExistence type="evidence at transcript level"/>
<gene>
    <name evidence="2" type="primary">Ly6g6d</name>
</gene>
<evidence type="ECO:0000313" key="1">
    <source>
        <dbReference type="EMBL" id="BAC37999.1"/>
    </source>
</evidence>
<reference evidence="1" key="6">
    <citation type="submission" date="2002-04" db="EMBL/GenBank/DDBJ databases">
        <authorList>
            <person name="Adachi J."/>
            <person name="Aizawa K."/>
            <person name="Akimura T."/>
            <person name="Arakawa T."/>
            <person name="Bono H."/>
            <person name="Carninci P."/>
            <person name="Fukuda S."/>
            <person name="Furuno M."/>
            <person name="Hanagaki T."/>
            <person name="Hara A."/>
            <person name="Hashizume W."/>
            <person name="Hayashida K."/>
            <person name="Hayatsu N."/>
            <person name="Hiramoto K."/>
            <person name="Hiraoka T."/>
            <person name="Hirozane T."/>
            <person name="Hori F."/>
            <person name="Imotani K."/>
            <person name="Ishii Y."/>
            <person name="Itoh M."/>
            <person name="Kagawa I."/>
            <person name="Kasukawa T."/>
            <person name="Katoh H."/>
            <person name="Kawai J."/>
            <person name="Kojima Y."/>
            <person name="Kondo S."/>
            <person name="Konno H."/>
            <person name="Kouda M."/>
            <person name="Koya S."/>
            <person name="Kurihara C."/>
            <person name="Matsuyama T."/>
            <person name="Miyazaki A."/>
            <person name="Murata M."/>
            <person name="Nakamura M."/>
            <person name="Nishi K."/>
            <person name="Nomura K."/>
            <person name="Numazaki R."/>
            <person name="Ohno M."/>
            <person name="Ohsato N."/>
            <person name="Okazaki Y."/>
            <person name="Saito R."/>
            <person name="Saitoh H."/>
            <person name="Sakai C."/>
            <person name="Sakai K."/>
            <person name="Sakazume N."/>
            <person name="Sano H."/>
            <person name="Sasaki D."/>
            <person name="Shibata K."/>
            <person name="Shinagawa A."/>
            <person name="Shiraki T."/>
            <person name="Sogabe Y."/>
            <person name="Tagami M."/>
            <person name="Tagawa A."/>
            <person name="Takahashi F."/>
            <person name="Takaku-Akahira S."/>
            <person name="Takeda Y."/>
            <person name="Tanaka T."/>
            <person name="Tomaru A."/>
            <person name="Toya T."/>
            <person name="Yasunishi A."/>
            <person name="Muramatsu M."/>
            <person name="Hayashizaki Y."/>
        </authorList>
    </citation>
    <scope>NUCLEOTIDE SEQUENCE</scope>
    <source>
        <strain evidence="1">C57BL/6J</strain>
        <tissue evidence="1">Retina</tissue>
    </source>
</reference>
<dbReference type="AGR" id="MGI:2148931"/>
<organism evidence="1">
    <name type="scientific">Mus musculus</name>
    <name type="common">Mouse</name>
    <dbReference type="NCBI Taxonomy" id="10090"/>
    <lineage>
        <taxon>Eukaryota</taxon>
        <taxon>Metazoa</taxon>
        <taxon>Chordata</taxon>
        <taxon>Craniata</taxon>
        <taxon>Vertebrata</taxon>
        <taxon>Euteleostomi</taxon>
        <taxon>Mammalia</taxon>
        <taxon>Eutheria</taxon>
        <taxon>Euarchontoglires</taxon>
        <taxon>Glires</taxon>
        <taxon>Rodentia</taxon>
        <taxon>Myomorpha</taxon>
        <taxon>Muroidea</taxon>
        <taxon>Muridae</taxon>
        <taxon>Murinae</taxon>
        <taxon>Mus</taxon>
        <taxon>Mus</taxon>
    </lineage>
</organism>